<dbReference type="EMBL" id="HBJA01070485">
    <property type="protein sequence ID" value="CAE0813604.1"/>
    <property type="molecule type" value="Transcribed_RNA"/>
</dbReference>
<name>A0A7S4D1Z3_9EUGL</name>
<protein>
    <submittedName>
        <fullName evidence="2">Uncharacterized protein</fullName>
    </submittedName>
</protein>
<accession>A0A7S4D1Z3</accession>
<evidence type="ECO:0000256" key="1">
    <source>
        <dbReference type="SAM" id="MobiDB-lite"/>
    </source>
</evidence>
<feature type="region of interest" description="Disordered" evidence="1">
    <location>
        <begin position="1"/>
        <end position="30"/>
    </location>
</feature>
<proteinExistence type="predicted"/>
<reference evidence="2" key="1">
    <citation type="submission" date="2021-01" db="EMBL/GenBank/DDBJ databases">
        <authorList>
            <person name="Corre E."/>
            <person name="Pelletier E."/>
            <person name="Niang G."/>
            <person name="Scheremetjew M."/>
            <person name="Finn R."/>
            <person name="Kale V."/>
            <person name="Holt S."/>
            <person name="Cochrane G."/>
            <person name="Meng A."/>
            <person name="Brown T."/>
            <person name="Cohen L."/>
        </authorList>
    </citation>
    <scope>NUCLEOTIDE SEQUENCE</scope>
    <source>
        <strain evidence="2">CCMP1594</strain>
    </source>
</reference>
<organism evidence="2">
    <name type="scientific">Eutreptiella gymnastica</name>
    <dbReference type="NCBI Taxonomy" id="73025"/>
    <lineage>
        <taxon>Eukaryota</taxon>
        <taxon>Discoba</taxon>
        <taxon>Euglenozoa</taxon>
        <taxon>Euglenida</taxon>
        <taxon>Spirocuta</taxon>
        <taxon>Euglenophyceae</taxon>
        <taxon>Eutreptiales</taxon>
        <taxon>Eutreptiaceae</taxon>
        <taxon>Eutreptiella</taxon>
    </lineage>
</organism>
<gene>
    <name evidence="2" type="ORF">EGYM00163_LOCUS24755</name>
</gene>
<sequence>MLRDEGKGWATDKQQPVHSNHFGRGDKGFGTKGKWIVRALPALERGGNTTTIVCCGCCRKTRFATPHAACVPCPATKHGGHCSAVCTALPCNAMPCHGSESVLSVLTKMQTAKAKVLNIF</sequence>
<dbReference type="AlphaFoldDB" id="A0A7S4D1Z3"/>
<evidence type="ECO:0000313" key="2">
    <source>
        <dbReference type="EMBL" id="CAE0813604.1"/>
    </source>
</evidence>